<organism evidence="2 3">
    <name type="scientific">Virgisporangium aliadipatigenens</name>
    <dbReference type="NCBI Taxonomy" id="741659"/>
    <lineage>
        <taxon>Bacteria</taxon>
        <taxon>Bacillati</taxon>
        <taxon>Actinomycetota</taxon>
        <taxon>Actinomycetes</taxon>
        <taxon>Micromonosporales</taxon>
        <taxon>Micromonosporaceae</taxon>
        <taxon>Virgisporangium</taxon>
    </lineage>
</organism>
<comment type="caution">
    <text evidence="2">The sequence shown here is derived from an EMBL/GenBank/DDBJ whole genome shotgun (WGS) entry which is preliminary data.</text>
</comment>
<feature type="transmembrane region" description="Helical" evidence="1">
    <location>
        <begin position="194"/>
        <end position="211"/>
    </location>
</feature>
<keyword evidence="1" id="KW-0472">Membrane</keyword>
<dbReference type="Proteomes" id="UP000619260">
    <property type="component" value="Unassembled WGS sequence"/>
</dbReference>
<keyword evidence="3" id="KW-1185">Reference proteome</keyword>
<feature type="transmembrane region" description="Helical" evidence="1">
    <location>
        <begin position="223"/>
        <end position="246"/>
    </location>
</feature>
<feature type="transmembrane region" description="Helical" evidence="1">
    <location>
        <begin position="290"/>
        <end position="309"/>
    </location>
</feature>
<sequence length="320" mass="33635">MHPSVTVTHRLTAADSTPHALRRLRTALVVLVVVALAGGLTTFLGAQSTARAVDEDVVPTTGAVSAVWTQLRDLDGRFTDCGACPGVLAGGEHHAVVADAVQRLGVLAQRPASDDADRQLLQVVQGLLIRYLALLEQAGVAIGRGQPLLAEAHLRYAHDLLDGSVLVELAEFRGAVRADLRAQRTSGWRQPATALLWIVPVLVCLALLVLTQRYLASRFRRRLNVPLAAATVGLAVMAVGIAQPWWGAADDFRRATRGLTPLVGPGNTPPPPPSAALVADAARAADGHSLPYLLVGLAVVLVALIAVGVQRRIDEYGGGA</sequence>
<dbReference type="RefSeq" id="WP_203898518.1">
    <property type="nucleotide sequence ID" value="NZ_BOPF01000005.1"/>
</dbReference>
<protein>
    <submittedName>
        <fullName evidence="2">Uncharacterized protein</fullName>
    </submittedName>
</protein>
<feature type="transmembrane region" description="Helical" evidence="1">
    <location>
        <begin position="26"/>
        <end position="46"/>
    </location>
</feature>
<evidence type="ECO:0000313" key="2">
    <source>
        <dbReference type="EMBL" id="GIJ44966.1"/>
    </source>
</evidence>
<dbReference type="AlphaFoldDB" id="A0A8J4DPI4"/>
<keyword evidence="1" id="KW-1133">Transmembrane helix</keyword>
<proteinExistence type="predicted"/>
<name>A0A8J4DPI4_9ACTN</name>
<evidence type="ECO:0000313" key="3">
    <source>
        <dbReference type="Proteomes" id="UP000619260"/>
    </source>
</evidence>
<gene>
    <name evidence="2" type="ORF">Val02_18520</name>
</gene>
<accession>A0A8J4DPI4</accession>
<evidence type="ECO:0000256" key="1">
    <source>
        <dbReference type="SAM" id="Phobius"/>
    </source>
</evidence>
<reference evidence="2" key="1">
    <citation type="submission" date="2021-01" db="EMBL/GenBank/DDBJ databases">
        <title>Whole genome shotgun sequence of Virgisporangium aliadipatigenens NBRC 105644.</title>
        <authorList>
            <person name="Komaki H."/>
            <person name="Tamura T."/>
        </authorList>
    </citation>
    <scope>NUCLEOTIDE SEQUENCE</scope>
    <source>
        <strain evidence="2">NBRC 105644</strain>
    </source>
</reference>
<keyword evidence="1" id="KW-0812">Transmembrane</keyword>
<dbReference type="EMBL" id="BOPF01000005">
    <property type="protein sequence ID" value="GIJ44966.1"/>
    <property type="molecule type" value="Genomic_DNA"/>
</dbReference>